<dbReference type="AlphaFoldDB" id="A0A507FL63"/>
<sequence>MVLALGVMSALLAASLIGTGQTIQKYAISNLISAVDTQEHAKTTKSKQKQQSKSRVSSPTWLLGIGLTYLGEVFNGLALGQASAAVVTPLNIVSVLVSGVLGCIFLGETLSRSQRYGYACIIAGVGLILVVSPQGGNTLGQSPDEILKSLSSFMFLTGFSSVFLVQTVLIYNALFRRTTIMLLTCICSLFGAIVVIGSKVVSSLLQTAATSNKPLSATPDAIPALFIMGIMIVGSIVIQEFFKQEALTRFSMTKFQPIFFAGFNTAAVLSSVVLFREFSTWQGLGGFLCVFAVAISVILAGSKLIQGAGP</sequence>
<evidence type="ECO:0000256" key="2">
    <source>
        <dbReference type="ARBA" id="ARBA00022692"/>
    </source>
</evidence>
<gene>
    <name evidence="7" type="ORF">CcCBS67573_g01674</name>
</gene>
<feature type="transmembrane region" description="Helical" evidence="5">
    <location>
        <begin position="82"/>
        <end position="104"/>
    </location>
</feature>
<protein>
    <recommendedName>
        <fullName evidence="9">EamA domain-containing protein</fullName>
    </recommendedName>
</protein>
<evidence type="ECO:0000256" key="6">
    <source>
        <dbReference type="SAM" id="SignalP"/>
    </source>
</evidence>
<feature type="transmembrane region" description="Helical" evidence="5">
    <location>
        <begin position="221"/>
        <end position="238"/>
    </location>
</feature>
<name>A0A507FL63_9FUNG</name>
<feature type="signal peptide" evidence="6">
    <location>
        <begin position="1"/>
        <end position="20"/>
    </location>
</feature>
<dbReference type="GO" id="GO:0015095">
    <property type="term" value="F:magnesium ion transmembrane transporter activity"/>
    <property type="evidence" value="ECO:0007669"/>
    <property type="project" value="InterPro"/>
</dbReference>
<evidence type="ECO:0000256" key="3">
    <source>
        <dbReference type="ARBA" id="ARBA00022989"/>
    </source>
</evidence>
<feature type="transmembrane region" description="Helical" evidence="5">
    <location>
        <begin position="153"/>
        <end position="174"/>
    </location>
</feature>
<dbReference type="PANTHER" id="PTHR12570:SF85">
    <property type="entry name" value="DUF803 DOMAIN MEMBRANE PROTEIN (AFU_ORTHOLOGUE AFUA_1G15880)"/>
    <property type="match status" value="1"/>
</dbReference>
<organism evidence="7 8">
    <name type="scientific">Chytriomyces confervae</name>
    <dbReference type="NCBI Taxonomy" id="246404"/>
    <lineage>
        <taxon>Eukaryota</taxon>
        <taxon>Fungi</taxon>
        <taxon>Fungi incertae sedis</taxon>
        <taxon>Chytridiomycota</taxon>
        <taxon>Chytridiomycota incertae sedis</taxon>
        <taxon>Chytridiomycetes</taxon>
        <taxon>Chytridiales</taxon>
        <taxon>Chytriomycetaceae</taxon>
        <taxon>Chytriomyces</taxon>
    </lineage>
</organism>
<comment type="subcellular location">
    <subcellularLocation>
        <location evidence="1">Membrane</location>
        <topology evidence="1">Multi-pass membrane protein</topology>
    </subcellularLocation>
</comment>
<dbReference type="GO" id="GO:0016020">
    <property type="term" value="C:membrane"/>
    <property type="evidence" value="ECO:0007669"/>
    <property type="project" value="UniProtKB-SubCell"/>
</dbReference>
<dbReference type="Gene3D" id="1.10.3730.20">
    <property type="match status" value="1"/>
</dbReference>
<evidence type="ECO:0008006" key="9">
    <source>
        <dbReference type="Google" id="ProtNLM"/>
    </source>
</evidence>
<keyword evidence="3 5" id="KW-1133">Transmembrane helix</keyword>
<evidence type="ECO:0000256" key="5">
    <source>
        <dbReference type="SAM" id="Phobius"/>
    </source>
</evidence>
<dbReference type="Proteomes" id="UP000320333">
    <property type="component" value="Unassembled WGS sequence"/>
</dbReference>
<reference evidence="7 8" key="1">
    <citation type="journal article" date="2019" name="Sci. Rep.">
        <title>Comparative genomics of chytrid fungi reveal insights into the obligate biotrophic and pathogenic lifestyle of Synchytrium endobioticum.</title>
        <authorList>
            <person name="van de Vossenberg B.T.L.H."/>
            <person name="Warris S."/>
            <person name="Nguyen H.D.T."/>
            <person name="van Gent-Pelzer M.P.E."/>
            <person name="Joly D.L."/>
            <person name="van de Geest H.C."/>
            <person name="Bonants P.J.M."/>
            <person name="Smith D.S."/>
            <person name="Levesque C.A."/>
            <person name="van der Lee T.A.J."/>
        </authorList>
    </citation>
    <scope>NUCLEOTIDE SEQUENCE [LARGE SCALE GENOMIC DNA]</scope>
    <source>
        <strain evidence="7 8">CBS 675.73</strain>
    </source>
</reference>
<comment type="caution">
    <text evidence="7">The sequence shown here is derived from an EMBL/GenBank/DDBJ whole genome shotgun (WGS) entry which is preliminary data.</text>
</comment>
<evidence type="ECO:0000313" key="8">
    <source>
        <dbReference type="Proteomes" id="UP000320333"/>
    </source>
</evidence>
<dbReference type="Pfam" id="PF05653">
    <property type="entry name" value="Mg_trans_NIPA"/>
    <property type="match status" value="1"/>
</dbReference>
<feature type="transmembrane region" description="Helical" evidence="5">
    <location>
        <begin position="281"/>
        <end position="301"/>
    </location>
</feature>
<evidence type="ECO:0000313" key="7">
    <source>
        <dbReference type="EMBL" id="TPX77054.1"/>
    </source>
</evidence>
<proteinExistence type="predicted"/>
<keyword evidence="6" id="KW-0732">Signal</keyword>
<feature type="transmembrane region" description="Helical" evidence="5">
    <location>
        <begin position="258"/>
        <end position="275"/>
    </location>
</feature>
<evidence type="ECO:0000256" key="1">
    <source>
        <dbReference type="ARBA" id="ARBA00004141"/>
    </source>
</evidence>
<dbReference type="InterPro" id="IPR037185">
    <property type="entry name" value="EmrE-like"/>
</dbReference>
<keyword evidence="4 5" id="KW-0472">Membrane</keyword>
<feature type="transmembrane region" description="Helical" evidence="5">
    <location>
        <begin position="116"/>
        <end position="133"/>
    </location>
</feature>
<dbReference type="OrthoDB" id="165382at2759"/>
<dbReference type="InterPro" id="IPR008521">
    <property type="entry name" value="Mg_trans_NIPA"/>
</dbReference>
<keyword evidence="8" id="KW-1185">Reference proteome</keyword>
<feature type="chain" id="PRO_5021211748" description="EamA domain-containing protein" evidence="6">
    <location>
        <begin position="21"/>
        <end position="310"/>
    </location>
</feature>
<feature type="transmembrane region" description="Helical" evidence="5">
    <location>
        <begin position="181"/>
        <end position="201"/>
    </location>
</feature>
<dbReference type="EMBL" id="QEAP01000029">
    <property type="protein sequence ID" value="TPX77054.1"/>
    <property type="molecule type" value="Genomic_DNA"/>
</dbReference>
<keyword evidence="2 5" id="KW-0812">Transmembrane</keyword>
<evidence type="ECO:0000256" key="4">
    <source>
        <dbReference type="ARBA" id="ARBA00023136"/>
    </source>
</evidence>
<accession>A0A507FL63</accession>
<dbReference type="SUPFAM" id="SSF103481">
    <property type="entry name" value="Multidrug resistance efflux transporter EmrE"/>
    <property type="match status" value="1"/>
</dbReference>
<dbReference type="PANTHER" id="PTHR12570">
    <property type="match status" value="1"/>
</dbReference>